<evidence type="ECO:0000256" key="2">
    <source>
        <dbReference type="ARBA" id="ARBA00023136"/>
    </source>
</evidence>
<dbReference type="InterPro" id="IPR019734">
    <property type="entry name" value="TPR_rpt"/>
</dbReference>
<evidence type="ECO:0000256" key="1">
    <source>
        <dbReference type="ARBA" id="ARBA00022729"/>
    </source>
</evidence>
<dbReference type="PROSITE" id="PS51257">
    <property type="entry name" value="PROKAR_LIPOPROTEIN"/>
    <property type="match status" value="1"/>
</dbReference>
<keyword evidence="4" id="KW-0998">Cell outer membrane</keyword>
<name>A0A381Y7X7_9ZZZZ</name>
<evidence type="ECO:0000256" key="3">
    <source>
        <dbReference type="ARBA" id="ARBA00023139"/>
    </source>
</evidence>
<reference evidence="7" key="1">
    <citation type="submission" date="2018-05" db="EMBL/GenBank/DDBJ databases">
        <authorList>
            <person name="Lanie J.A."/>
            <person name="Ng W.-L."/>
            <person name="Kazmierczak K.M."/>
            <person name="Andrzejewski T.M."/>
            <person name="Davidsen T.M."/>
            <person name="Wayne K.J."/>
            <person name="Tettelin H."/>
            <person name="Glass J.I."/>
            <person name="Rusch D."/>
            <person name="Podicherti R."/>
            <person name="Tsui H.-C.T."/>
            <person name="Winkler M.E."/>
        </authorList>
    </citation>
    <scope>NUCLEOTIDE SEQUENCE</scope>
</reference>
<dbReference type="PROSITE" id="PS50005">
    <property type="entry name" value="TPR"/>
    <property type="match status" value="1"/>
</dbReference>
<dbReference type="PANTHER" id="PTHR37423">
    <property type="entry name" value="SOLUBLE LYTIC MUREIN TRANSGLYCOSYLASE-RELATED"/>
    <property type="match status" value="1"/>
</dbReference>
<gene>
    <name evidence="7" type="ORF">METZ01_LOCUS125361</name>
</gene>
<dbReference type="InterPro" id="IPR039565">
    <property type="entry name" value="BamD-like"/>
</dbReference>
<dbReference type="NCBIfam" id="TIGR03302">
    <property type="entry name" value="OM_YfiO"/>
    <property type="match status" value="1"/>
</dbReference>
<dbReference type="InterPro" id="IPR011990">
    <property type="entry name" value="TPR-like_helical_dom_sf"/>
</dbReference>
<evidence type="ECO:0000256" key="4">
    <source>
        <dbReference type="ARBA" id="ARBA00023237"/>
    </source>
</evidence>
<dbReference type="PANTHER" id="PTHR37423:SF1">
    <property type="entry name" value="OUTER MEMBRANE PROTEIN ASSEMBLY FACTOR BAMD"/>
    <property type="match status" value="1"/>
</dbReference>
<evidence type="ECO:0000259" key="6">
    <source>
        <dbReference type="Pfam" id="PF13525"/>
    </source>
</evidence>
<dbReference type="CDD" id="cd15830">
    <property type="entry name" value="BamD"/>
    <property type="match status" value="1"/>
</dbReference>
<dbReference type="EMBL" id="UINC01017477">
    <property type="protein sequence ID" value="SVA72507.1"/>
    <property type="molecule type" value="Genomic_DNA"/>
</dbReference>
<evidence type="ECO:0000313" key="7">
    <source>
        <dbReference type="EMBL" id="SVA72507.1"/>
    </source>
</evidence>
<dbReference type="HAMAP" id="MF_00922">
    <property type="entry name" value="OM_assembly_BamD"/>
    <property type="match status" value="1"/>
</dbReference>
<dbReference type="AlphaFoldDB" id="A0A381Y7X7"/>
<dbReference type="GO" id="GO:0051205">
    <property type="term" value="P:protein insertion into membrane"/>
    <property type="evidence" value="ECO:0007669"/>
    <property type="project" value="TreeGrafter"/>
</dbReference>
<accession>A0A381Y7X7</accession>
<dbReference type="SUPFAM" id="SSF48452">
    <property type="entry name" value="TPR-like"/>
    <property type="match status" value="1"/>
</dbReference>
<dbReference type="GO" id="GO:1990063">
    <property type="term" value="C:Bam protein complex"/>
    <property type="evidence" value="ECO:0007669"/>
    <property type="project" value="TreeGrafter"/>
</dbReference>
<protein>
    <recommendedName>
        <fullName evidence="6">Outer membrane lipoprotein BamD-like domain-containing protein</fullName>
    </recommendedName>
</protein>
<dbReference type="Pfam" id="PF13525">
    <property type="entry name" value="YfiO"/>
    <property type="match status" value="1"/>
</dbReference>
<proteinExistence type="inferred from homology"/>
<dbReference type="InterPro" id="IPR017689">
    <property type="entry name" value="BamD"/>
</dbReference>
<organism evidence="7">
    <name type="scientific">marine metagenome</name>
    <dbReference type="NCBI Taxonomy" id="408172"/>
    <lineage>
        <taxon>unclassified sequences</taxon>
        <taxon>metagenomes</taxon>
        <taxon>ecological metagenomes</taxon>
    </lineage>
</organism>
<keyword evidence="2" id="KW-0472">Membrane</keyword>
<keyword evidence="5" id="KW-0449">Lipoprotein</keyword>
<keyword evidence="1" id="KW-0732">Signal</keyword>
<keyword evidence="3" id="KW-0564">Palmitate</keyword>
<sequence length="256" mass="30133">MINLNIKYFVKNSLFIIIFGLLISCSSNDGRPEYRERTLEAIYNNALYNLERGRYQQAAFEFDEVERQHPYSSWARRAMLMSAYTYYLQNKYDEAISSAQRFISLHPGNKYAVYAYYLIGQSYYERISDVARDQKITEMALESFIEIIRRYPETDYARDAQMKVDLTMDHLAGKEMYIGRYYLKQSAFLAAINRFRSVVVDYKTTSHTPEALHRIVEAYISLGLMEEAKATASVLGYNFPNSQWYKDSYELVKRFP</sequence>
<feature type="domain" description="Outer membrane lipoprotein BamD-like" evidence="6">
    <location>
        <begin position="38"/>
        <end position="231"/>
    </location>
</feature>
<evidence type="ECO:0000256" key="5">
    <source>
        <dbReference type="ARBA" id="ARBA00023288"/>
    </source>
</evidence>
<dbReference type="Gene3D" id="1.25.40.10">
    <property type="entry name" value="Tetratricopeptide repeat domain"/>
    <property type="match status" value="1"/>
</dbReference>